<dbReference type="SUPFAM" id="SSF53448">
    <property type="entry name" value="Nucleotide-diphospho-sugar transferases"/>
    <property type="match status" value="1"/>
</dbReference>
<dbReference type="EC" id="2.4.1.186" evidence="10"/>
<organism evidence="15 16">
    <name type="scientific">Melipona bicolor</name>
    <dbReference type="NCBI Taxonomy" id="60889"/>
    <lineage>
        <taxon>Eukaryota</taxon>
        <taxon>Metazoa</taxon>
        <taxon>Ecdysozoa</taxon>
        <taxon>Arthropoda</taxon>
        <taxon>Hexapoda</taxon>
        <taxon>Insecta</taxon>
        <taxon>Pterygota</taxon>
        <taxon>Neoptera</taxon>
        <taxon>Endopterygota</taxon>
        <taxon>Hymenoptera</taxon>
        <taxon>Apocrita</taxon>
        <taxon>Aculeata</taxon>
        <taxon>Apoidea</taxon>
        <taxon>Anthophila</taxon>
        <taxon>Apidae</taxon>
        <taxon>Melipona</taxon>
    </lineage>
</organism>
<keyword evidence="16" id="KW-1185">Reference proteome</keyword>
<dbReference type="Proteomes" id="UP001177670">
    <property type="component" value="Unassembled WGS sequence"/>
</dbReference>
<name>A0AA40KJU5_9HYME</name>
<comment type="catalytic activity">
    <reaction evidence="11">
        <text>[1,4-alpha-D-glucosyl](n)-L-tyrosyl-[glycogenin] + UDP-alpha-D-glucose = [1,4-alpha-D-glucosyl](n+1)-L-tyrosyl-[glycogenin] + UDP + H(+)</text>
        <dbReference type="Rhea" id="RHEA:56560"/>
        <dbReference type="Rhea" id="RHEA-COMP:14606"/>
        <dbReference type="Rhea" id="RHEA-COMP:14607"/>
        <dbReference type="ChEBI" id="CHEBI:15378"/>
        <dbReference type="ChEBI" id="CHEBI:58223"/>
        <dbReference type="ChEBI" id="CHEBI:58885"/>
        <dbReference type="ChEBI" id="CHEBI:140574"/>
        <dbReference type="EC" id="2.4.1.186"/>
    </reaction>
</comment>
<evidence type="ECO:0000256" key="11">
    <source>
        <dbReference type="ARBA" id="ARBA00050886"/>
    </source>
</evidence>
<dbReference type="InterPro" id="IPR050587">
    <property type="entry name" value="GNT1/Glycosyltrans_8"/>
</dbReference>
<feature type="compositionally biased region" description="Low complexity" evidence="14">
    <location>
        <begin position="736"/>
        <end position="757"/>
    </location>
</feature>
<keyword evidence="3" id="KW-0963">Cytoplasm</keyword>
<evidence type="ECO:0000256" key="2">
    <source>
        <dbReference type="ARBA" id="ARBA00004496"/>
    </source>
</evidence>
<dbReference type="CDD" id="cd02537">
    <property type="entry name" value="GT8_Glycogenin"/>
    <property type="match status" value="1"/>
</dbReference>
<evidence type="ECO:0000256" key="3">
    <source>
        <dbReference type="ARBA" id="ARBA00022490"/>
    </source>
</evidence>
<proteinExistence type="inferred from homology"/>
<protein>
    <recommendedName>
        <fullName evidence="10">glycogenin glucosyltransferase</fullName>
        <ecNumber evidence="10">2.4.1.186</ecNumber>
    </recommendedName>
</protein>
<dbReference type="InterPro" id="IPR029044">
    <property type="entry name" value="Nucleotide-diphossugar_trans"/>
</dbReference>
<keyword evidence="6" id="KW-0320">Glycogen biosynthesis</keyword>
<evidence type="ECO:0000256" key="13">
    <source>
        <dbReference type="ARBA" id="ARBA00057883"/>
    </source>
</evidence>
<evidence type="ECO:0000313" key="16">
    <source>
        <dbReference type="Proteomes" id="UP001177670"/>
    </source>
</evidence>
<dbReference type="PANTHER" id="PTHR11183">
    <property type="entry name" value="GLYCOGENIN SUBFAMILY MEMBER"/>
    <property type="match status" value="1"/>
</dbReference>
<evidence type="ECO:0000256" key="4">
    <source>
        <dbReference type="ARBA" id="ARBA00022679"/>
    </source>
</evidence>
<evidence type="ECO:0000256" key="6">
    <source>
        <dbReference type="ARBA" id="ARBA00023056"/>
    </source>
</evidence>
<evidence type="ECO:0000256" key="1">
    <source>
        <dbReference type="ARBA" id="ARBA00001936"/>
    </source>
</evidence>
<feature type="compositionally biased region" description="Basic and acidic residues" evidence="14">
    <location>
        <begin position="286"/>
        <end position="301"/>
    </location>
</feature>
<evidence type="ECO:0000256" key="8">
    <source>
        <dbReference type="ARBA" id="ARBA00023211"/>
    </source>
</evidence>
<keyword evidence="8" id="KW-0464">Manganese</keyword>
<feature type="region of interest" description="Disordered" evidence="14">
    <location>
        <begin position="277"/>
        <end position="301"/>
    </location>
</feature>
<dbReference type="InterPro" id="IPR002495">
    <property type="entry name" value="Glyco_trans_8"/>
</dbReference>
<dbReference type="Gene3D" id="3.90.550.10">
    <property type="entry name" value="Spore Coat Polysaccharide Biosynthesis Protein SpsA, Chain A"/>
    <property type="match status" value="1"/>
</dbReference>
<dbReference type="GO" id="GO:0008466">
    <property type="term" value="F:glycogenin glucosyltransferase activity"/>
    <property type="evidence" value="ECO:0007669"/>
    <property type="project" value="UniProtKB-EC"/>
</dbReference>
<keyword evidence="4" id="KW-0808">Transferase</keyword>
<reference evidence="15" key="1">
    <citation type="submission" date="2021-10" db="EMBL/GenBank/DDBJ databases">
        <title>Melipona bicolor Genome sequencing and assembly.</title>
        <authorList>
            <person name="Araujo N.S."/>
            <person name="Arias M.C."/>
        </authorList>
    </citation>
    <scope>NUCLEOTIDE SEQUENCE</scope>
    <source>
        <strain evidence="15">USP_2M_L1-L4_2017</strain>
        <tissue evidence="15">Whole body</tissue>
    </source>
</reference>
<dbReference type="GO" id="GO:0005737">
    <property type="term" value="C:cytoplasm"/>
    <property type="evidence" value="ECO:0007669"/>
    <property type="project" value="UniProtKB-SubCell"/>
</dbReference>
<dbReference type="EMBL" id="JAHYIQ010000021">
    <property type="protein sequence ID" value="KAK1123076.1"/>
    <property type="molecule type" value="Genomic_DNA"/>
</dbReference>
<evidence type="ECO:0000256" key="14">
    <source>
        <dbReference type="SAM" id="MobiDB-lite"/>
    </source>
</evidence>
<dbReference type="GO" id="GO:0005978">
    <property type="term" value="P:glycogen biosynthetic process"/>
    <property type="evidence" value="ECO:0007669"/>
    <property type="project" value="UniProtKB-KW"/>
</dbReference>
<comment type="caution">
    <text evidence="15">The sequence shown here is derived from an EMBL/GenBank/DDBJ whole genome shotgun (WGS) entry which is preliminary data.</text>
</comment>
<keyword evidence="5" id="KW-0479">Metal-binding</keyword>
<keyword evidence="7" id="KW-0325">Glycoprotein</keyword>
<comment type="function">
    <text evidence="13">Self-glucosylating initiator of glycogen synthesis. It catalyzes the formation of a short alpha (1,4)-glucosyl chain covalently attached via a glucose 1-O-tyrosyl linkage to internal tyrosine residues and these chains act as primers for the elongation reaction catalyzed by glycogen synthase.</text>
</comment>
<sequence length="782" mass="86647">MREKLSAVFSVVMEVNVLDSKDEANLALLARPELGVTFTKLHCWRLTQYEKCVFLDADTLVVRNCDELFEKEELSAAPDVGWPDCFNSGVFVYKPSQQTFASITAFAAAKGSFDGGDQGLLNMYFSDWARKDISKHLPFIYNMCSTATYSYLPAFKQFGDDVRIIHFIGITKPWLQYFDTLTGIVQPPVGSAHLQPLLQLWWNIFCEKVHPQLSPIMAGLAGALAQMTLGEPRSAQQIALEEHMRKQSWEQGQIDYMGRDSFDNIWKKICETLALAPPRLPSPPKETQKESTLDTTDKTDESVKSIEVIQSTDSVDEVDKGIAQATISHTEEQSLVNNVPITNVPTLSGDQKNEDDNKFSKKSGIETLDTKLPIQISHKEVAEFSSNSLLKETSEQINLPIKSSNLVQSSSIEEQNVITSPKKLENKLQDVRDLKITVDIEETKQPNIRDEKHAKEVLTASEILTVSPVPIQVAESVLQMEPKESMSDSQIMPQEILSSTITPVHLTEVEDKLHINGSTSSVNFTQKKEKSNLNNSSTVMSIDTANKLGHSEETSQSLSSIQQVQLNDTAGLSSKNLCIPEKSLQEQIVELEQQEQQDKKDESGTNEIIESIKISSEHEITESLLLDKAPIRPSRTKELNAPSTSIQINAQSDLIDQEKVIKKTGKKLTEKSVSEVEPMETTDGDSVEKKVGRKIVKKVTKKTKTKSEEGPDDSAVDSSSSNKQKKTIKVVKKGVKSSQIGVSDTTVPETPSSSTSDAPIPPKRKIKTAAAKSAIKKSDIEQ</sequence>
<evidence type="ECO:0000256" key="5">
    <source>
        <dbReference type="ARBA" id="ARBA00022723"/>
    </source>
</evidence>
<dbReference type="Pfam" id="PF01501">
    <property type="entry name" value="Glyco_transf_8"/>
    <property type="match status" value="1"/>
</dbReference>
<feature type="region of interest" description="Disordered" evidence="14">
    <location>
        <begin position="666"/>
        <end position="782"/>
    </location>
</feature>
<dbReference type="FunFam" id="3.90.550.10:FF:000092">
    <property type="entry name" value="Glycogenin 2"/>
    <property type="match status" value="1"/>
</dbReference>
<comment type="cofactor">
    <cofactor evidence="1">
        <name>Mn(2+)</name>
        <dbReference type="ChEBI" id="CHEBI:29035"/>
    </cofactor>
</comment>
<comment type="similarity">
    <text evidence="9">Belongs to the glycosyltransferase 8 family. Glycogenin subfamily.</text>
</comment>
<evidence type="ECO:0000256" key="7">
    <source>
        <dbReference type="ARBA" id="ARBA00023180"/>
    </source>
</evidence>
<accession>A0AA40KJU5</accession>
<feature type="compositionally biased region" description="Basic residues" evidence="14">
    <location>
        <begin position="723"/>
        <end position="735"/>
    </location>
</feature>
<evidence type="ECO:0000313" key="15">
    <source>
        <dbReference type="EMBL" id="KAK1123076.1"/>
    </source>
</evidence>
<comment type="catalytic activity">
    <reaction evidence="12">
        <text>L-tyrosyl-[glycogenin] + UDP-alpha-D-glucose = alpha-D-glucosyl-L-tyrosyl-[glycogenin] + UDP + H(+)</text>
        <dbReference type="Rhea" id="RHEA:23360"/>
        <dbReference type="Rhea" id="RHEA-COMP:14604"/>
        <dbReference type="Rhea" id="RHEA-COMP:14605"/>
        <dbReference type="ChEBI" id="CHEBI:15378"/>
        <dbReference type="ChEBI" id="CHEBI:46858"/>
        <dbReference type="ChEBI" id="CHEBI:58223"/>
        <dbReference type="ChEBI" id="CHEBI:58885"/>
        <dbReference type="ChEBI" id="CHEBI:140573"/>
        <dbReference type="EC" id="2.4.1.186"/>
    </reaction>
</comment>
<dbReference type="AlphaFoldDB" id="A0AA40KJU5"/>
<evidence type="ECO:0000256" key="12">
    <source>
        <dbReference type="ARBA" id="ARBA00052293"/>
    </source>
</evidence>
<feature type="compositionally biased region" description="Basic residues" evidence="14">
    <location>
        <begin position="691"/>
        <end position="704"/>
    </location>
</feature>
<gene>
    <name evidence="15" type="ORF">K0M31_008712</name>
</gene>
<comment type="subcellular location">
    <subcellularLocation>
        <location evidence="2">Cytoplasm</location>
    </subcellularLocation>
</comment>
<evidence type="ECO:0000256" key="10">
    <source>
        <dbReference type="ARBA" id="ARBA00038934"/>
    </source>
</evidence>
<evidence type="ECO:0000256" key="9">
    <source>
        <dbReference type="ARBA" id="ARBA00038162"/>
    </source>
</evidence>
<dbReference type="GO" id="GO:0046872">
    <property type="term" value="F:metal ion binding"/>
    <property type="evidence" value="ECO:0007669"/>
    <property type="project" value="UniProtKB-KW"/>
</dbReference>